<dbReference type="Pfam" id="PF12833">
    <property type="entry name" value="HTH_18"/>
    <property type="match status" value="1"/>
</dbReference>
<proteinExistence type="predicted"/>
<dbReference type="GO" id="GO:0003700">
    <property type="term" value="F:DNA-binding transcription factor activity"/>
    <property type="evidence" value="ECO:0007669"/>
    <property type="project" value="InterPro"/>
</dbReference>
<dbReference type="PANTHER" id="PTHR47894:SF1">
    <property type="entry name" value="HTH-TYPE TRANSCRIPTIONAL REGULATOR VQSM"/>
    <property type="match status" value="1"/>
</dbReference>
<dbReference type="OrthoDB" id="5582699at2"/>
<organism evidence="5 6">
    <name type="scientific">Pseudoxanthomonas dokdonensis</name>
    <dbReference type="NCBI Taxonomy" id="344882"/>
    <lineage>
        <taxon>Bacteria</taxon>
        <taxon>Pseudomonadati</taxon>
        <taxon>Pseudomonadota</taxon>
        <taxon>Gammaproteobacteria</taxon>
        <taxon>Lysobacterales</taxon>
        <taxon>Lysobacteraceae</taxon>
        <taxon>Pseudoxanthomonas</taxon>
    </lineage>
</organism>
<dbReference type="InterPro" id="IPR032687">
    <property type="entry name" value="AraC-type_N"/>
</dbReference>
<dbReference type="InterPro" id="IPR009057">
    <property type="entry name" value="Homeodomain-like_sf"/>
</dbReference>
<keyword evidence="6" id="KW-1185">Reference proteome</keyword>
<name>A0A0R0CU93_9GAMM</name>
<dbReference type="Proteomes" id="UP000052052">
    <property type="component" value="Unassembled WGS sequence"/>
</dbReference>
<dbReference type="RefSeq" id="WP_083487616.1">
    <property type="nucleotide sequence ID" value="NZ_LDJL01000007.1"/>
</dbReference>
<comment type="caution">
    <text evidence="5">The sequence shown here is derived from an EMBL/GenBank/DDBJ whole genome shotgun (WGS) entry which is preliminary data.</text>
</comment>
<dbReference type="SUPFAM" id="SSF46689">
    <property type="entry name" value="Homeodomain-like"/>
    <property type="match status" value="1"/>
</dbReference>
<evidence type="ECO:0000256" key="3">
    <source>
        <dbReference type="ARBA" id="ARBA00023163"/>
    </source>
</evidence>
<gene>
    <name evidence="5" type="ORF">ABB29_07280</name>
</gene>
<keyword evidence="1" id="KW-0805">Transcription regulation</keyword>
<evidence type="ECO:0000313" key="6">
    <source>
        <dbReference type="Proteomes" id="UP000052052"/>
    </source>
</evidence>
<keyword evidence="2" id="KW-0238">DNA-binding</keyword>
<sequence>MTGSDNSAASDDGAFAGTLPTNMLCGLLQEARLRGINPDPWFAGLRVSAAEIQDVRARVSYRQASEIVRRAVRMLPEDIGLELGRRQNGGNFGLLGLAMKTSRDFAQAVAIGLEFQRNQGPLMELRMQHDAGADSVAILAHAPESQQDLLPFLCEEMFASLLMLGRDLAGPGLAPKRVELAYPAPPYQQKYAALFECEVVFNQPRNALLLDRQWLSLQFPSYNPVASQHALAMCRAHQPSDRHDGEYTTAVERYLRRHLRENPTMQEVAAHLHLSERNLRRRLGNEDTRFSAVHDRIRTEQALQMLQNSEDSIAHIGVLVGFNDAREFRRAFKRWTGTTPSQARGR</sequence>
<dbReference type="InterPro" id="IPR018060">
    <property type="entry name" value="HTH_AraC"/>
</dbReference>
<keyword evidence="3" id="KW-0804">Transcription</keyword>
<reference evidence="5 6" key="1">
    <citation type="submission" date="2015-05" db="EMBL/GenBank/DDBJ databases">
        <title>Genome sequencing and analysis of members of genus Stenotrophomonas.</title>
        <authorList>
            <person name="Patil P.P."/>
            <person name="Midha S."/>
            <person name="Patil P.B."/>
        </authorList>
    </citation>
    <scope>NUCLEOTIDE SEQUENCE [LARGE SCALE GENOMIC DNA]</scope>
    <source>
        <strain evidence="5 6">DSM 21858</strain>
    </source>
</reference>
<evidence type="ECO:0000256" key="2">
    <source>
        <dbReference type="ARBA" id="ARBA00023125"/>
    </source>
</evidence>
<dbReference type="STRING" id="344882.ABB29_07280"/>
<dbReference type="PROSITE" id="PS01124">
    <property type="entry name" value="HTH_ARAC_FAMILY_2"/>
    <property type="match status" value="1"/>
</dbReference>
<dbReference type="PANTHER" id="PTHR47894">
    <property type="entry name" value="HTH-TYPE TRANSCRIPTIONAL REGULATOR GADX"/>
    <property type="match status" value="1"/>
</dbReference>
<protein>
    <recommendedName>
        <fullName evidence="4">HTH araC/xylS-type domain-containing protein</fullName>
    </recommendedName>
</protein>
<dbReference type="Gene3D" id="1.10.10.60">
    <property type="entry name" value="Homeodomain-like"/>
    <property type="match status" value="1"/>
</dbReference>
<evidence type="ECO:0000256" key="1">
    <source>
        <dbReference type="ARBA" id="ARBA00023015"/>
    </source>
</evidence>
<dbReference type="SMART" id="SM00342">
    <property type="entry name" value="HTH_ARAC"/>
    <property type="match status" value="1"/>
</dbReference>
<accession>A0A0R0CU93</accession>
<dbReference type="EMBL" id="LDJL01000007">
    <property type="protein sequence ID" value="KRG70034.1"/>
    <property type="molecule type" value="Genomic_DNA"/>
</dbReference>
<evidence type="ECO:0000259" key="4">
    <source>
        <dbReference type="PROSITE" id="PS01124"/>
    </source>
</evidence>
<evidence type="ECO:0000313" key="5">
    <source>
        <dbReference type="EMBL" id="KRG70034.1"/>
    </source>
</evidence>
<dbReference type="PATRIC" id="fig|344882.3.peg.2798"/>
<dbReference type="Pfam" id="PF12625">
    <property type="entry name" value="Arabinose_bd"/>
    <property type="match status" value="1"/>
</dbReference>
<dbReference type="GO" id="GO:0005829">
    <property type="term" value="C:cytosol"/>
    <property type="evidence" value="ECO:0007669"/>
    <property type="project" value="TreeGrafter"/>
</dbReference>
<dbReference type="AlphaFoldDB" id="A0A0R0CU93"/>
<dbReference type="GO" id="GO:0000976">
    <property type="term" value="F:transcription cis-regulatory region binding"/>
    <property type="evidence" value="ECO:0007669"/>
    <property type="project" value="TreeGrafter"/>
</dbReference>
<feature type="domain" description="HTH araC/xylS-type" evidence="4">
    <location>
        <begin position="249"/>
        <end position="346"/>
    </location>
</feature>